<evidence type="ECO:0000313" key="4">
    <source>
        <dbReference type="EMBL" id="GAK56918.1"/>
    </source>
</evidence>
<feature type="coiled-coil region" evidence="1">
    <location>
        <begin position="546"/>
        <end position="580"/>
    </location>
</feature>
<evidence type="ECO:0000313" key="5">
    <source>
        <dbReference type="Proteomes" id="UP000030661"/>
    </source>
</evidence>
<dbReference type="Pfam" id="PF13476">
    <property type="entry name" value="AAA_23"/>
    <property type="match status" value="1"/>
</dbReference>
<proteinExistence type="predicted"/>
<organism evidence="4">
    <name type="scientific">Vecturithrix granuli</name>
    <dbReference type="NCBI Taxonomy" id="1499967"/>
    <lineage>
        <taxon>Bacteria</taxon>
        <taxon>Candidatus Moduliflexota</taxon>
        <taxon>Candidatus Vecturitrichia</taxon>
        <taxon>Candidatus Vecturitrichales</taxon>
        <taxon>Candidatus Vecturitrichaceae</taxon>
        <taxon>Candidatus Vecturithrix</taxon>
    </lineage>
</organism>
<keyword evidence="1" id="KW-0175">Coiled coil</keyword>
<dbReference type="eggNOG" id="COG0419">
    <property type="taxonomic scope" value="Bacteria"/>
</dbReference>
<dbReference type="GO" id="GO:0016887">
    <property type="term" value="F:ATP hydrolysis activity"/>
    <property type="evidence" value="ECO:0007669"/>
    <property type="project" value="InterPro"/>
</dbReference>
<gene>
    <name evidence="4" type="ORF">U27_03882</name>
</gene>
<protein>
    <submittedName>
        <fullName evidence="4">SMC domain protein</fullName>
    </submittedName>
</protein>
<sequence length="1013" mass="117591">MIPVTLQLRNFLSYGEDVPPLDFNEFDVACLSGSNGHGKSAILDAMTWALWGEARKAAGEKSPSDGLLRIGTPEMQVELVFDLEGDRYRVIRNYHRKTRRIRLDFHVFDENSHTYKSLSERTIGDTQKKITATLRMEYDTFINSAFILQGRVDEFTKKTPHKRKEILAEILDLSHYERLADLAKDRYKSANARQQGIEEQCKTIEEELQHQPEYAQKLAQVQQRLVEIDADVQTHETRRRTLEQQQADLRGKQAQFQDRTRQKKTLQEEASKLEEKTLRQQKQIAKVQELLAQESQILHAYQRYLDLQQQQERCEQQFRELSTCHKEQNELEKAIQQARTQIEKEQSAWQAKQAQEQQTLQEAQHVLQQAQAIEQGFHELQQARKQDEAWEETRSTVDALEREQRTLEKVVDQQKNQLSVELQSAMRYAAELQSLADKQPVREQEVQDCQAQVLRLESLEQERERNKEIGTECRARQDQLQAEQMRLQEQLQEAEEKLDLLLRSDTPQCPLCASDLAGQKKVDIEAHFRQEIQQIQAKGQELTRTIAEQASHLDRLRSQYAQLERQIKQLQPARERLLQAQNAFQESVNASEQLRARQPQIASLQARIEQNDYARAEHQRLAELQQKLLALAYNVKTHKALKQRLKTLQKFEGEYSRLETVRERQRHSLAALPAIEQELARLQALLDQRDYAPSEHKQLQDVLVRIAAIGYDEREHQRIQQEFRQLQHAPIHKAELEQAGKSLEVLQQGLSELRMEYEHKTASLADMDRQIAALEEELQGFAALEDELQQATTQLIALKRERDELLQARGTYENKHEHCQRLRVEWEQKQAEIQRTRKDCDIYGHLVQVFGKDGIQAYLIENAVPEIEDEANKILGRLTDNRTHITIESVKNLHSGGVKETLDIKISDELGTRSYEMYSGGEAFRVDFAIRIALSKLLAKRAGTKLKTLVIDEGFGTQDAYGLEQLVEAIKTISSDFEKILVITHLEALKNAFPVRIEVEKYPDIGSQYQIVH</sequence>
<dbReference type="Gene3D" id="1.10.287.510">
    <property type="entry name" value="Helix hairpin bin"/>
    <property type="match status" value="1"/>
</dbReference>
<keyword evidence="5" id="KW-1185">Reference proteome</keyword>
<dbReference type="InterPro" id="IPR027417">
    <property type="entry name" value="P-loop_NTPase"/>
</dbReference>
<feature type="coiled-coil region" evidence="1">
    <location>
        <begin position="442"/>
        <end position="504"/>
    </location>
</feature>
<evidence type="ECO:0000256" key="1">
    <source>
        <dbReference type="SAM" id="Coils"/>
    </source>
</evidence>
<dbReference type="SUPFAM" id="SSF52540">
    <property type="entry name" value="P-loop containing nucleoside triphosphate hydrolases"/>
    <property type="match status" value="2"/>
</dbReference>
<dbReference type="InterPro" id="IPR038729">
    <property type="entry name" value="Rad50/SbcC_AAA"/>
</dbReference>
<accession>A0A081BX63</accession>
<dbReference type="Pfam" id="PF13558">
    <property type="entry name" value="SbcC_Walker_B"/>
    <property type="match status" value="1"/>
</dbReference>
<dbReference type="AlphaFoldDB" id="A0A081BX63"/>
<dbReference type="Proteomes" id="UP000030661">
    <property type="component" value="Unassembled WGS sequence"/>
</dbReference>
<dbReference type="STRING" id="1499967.U27_03882"/>
<evidence type="ECO:0000259" key="3">
    <source>
        <dbReference type="Pfam" id="PF13476"/>
    </source>
</evidence>
<name>A0A081BX63_VECG1</name>
<dbReference type="PANTHER" id="PTHR32114:SF2">
    <property type="entry name" value="ABC TRANSPORTER ABCH.3"/>
    <property type="match status" value="1"/>
</dbReference>
<dbReference type="GO" id="GO:0006302">
    <property type="term" value="P:double-strand break repair"/>
    <property type="evidence" value="ECO:0007669"/>
    <property type="project" value="InterPro"/>
</dbReference>
<dbReference type="Gene3D" id="3.40.50.300">
    <property type="entry name" value="P-loop containing nucleotide triphosphate hydrolases"/>
    <property type="match status" value="2"/>
</dbReference>
<dbReference type="SUPFAM" id="SSF75712">
    <property type="entry name" value="Rad50 coiled-coil Zn hook"/>
    <property type="match status" value="1"/>
</dbReference>
<feature type="domain" description="Rad50/SbcC-type AAA" evidence="3">
    <location>
        <begin position="6"/>
        <end position="209"/>
    </location>
</feature>
<feature type="region of interest" description="Disordered" evidence="2">
    <location>
        <begin position="244"/>
        <end position="263"/>
    </location>
</feature>
<dbReference type="PANTHER" id="PTHR32114">
    <property type="entry name" value="ABC TRANSPORTER ABCH.3"/>
    <property type="match status" value="1"/>
</dbReference>
<dbReference type="EMBL" id="DF820465">
    <property type="protein sequence ID" value="GAK56918.1"/>
    <property type="molecule type" value="Genomic_DNA"/>
</dbReference>
<feature type="coiled-coil region" evidence="1">
    <location>
        <begin position="736"/>
        <end position="839"/>
    </location>
</feature>
<dbReference type="HOGENOM" id="CLU_004785_0_2_0"/>
<reference evidence="4" key="1">
    <citation type="journal article" date="2015" name="PeerJ">
        <title>First genomic representation of candidate bacterial phylum KSB3 points to enhanced environmental sensing as a trigger of wastewater bulking.</title>
        <authorList>
            <person name="Sekiguchi Y."/>
            <person name="Ohashi A."/>
            <person name="Parks D.H."/>
            <person name="Yamauchi T."/>
            <person name="Tyson G.W."/>
            <person name="Hugenholtz P."/>
        </authorList>
    </citation>
    <scope>NUCLEOTIDE SEQUENCE [LARGE SCALE GENOMIC DNA]</scope>
</reference>
<evidence type="ECO:0000256" key="2">
    <source>
        <dbReference type="SAM" id="MobiDB-lite"/>
    </source>
</evidence>
<feature type="coiled-coil region" evidence="1">
    <location>
        <begin position="321"/>
        <end position="373"/>
    </location>
</feature>